<dbReference type="EMBL" id="CNFT01000530">
    <property type="protein sequence ID" value="CKR86067.1"/>
    <property type="molecule type" value="Genomic_DNA"/>
</dbReference>
<dbReference type="Proteomes" id="UP000044938">
    <property type="component" value="Unassembled WGS sequence"/>
</dbReference>
<gene>
    <name evidence="4" type="ORF">ERS007657_04165</name>
    <name evidence="6" type="ORF">ERS007661_02468</name>
    <name evidence="8" type="ORF">ERS007679_01684</name>
    <name evidence="2" type="ORF">ERS007681_04162</name>
    <name evidence="3" type="ORF">ERS007688_04011</name>
    <name evidence="7" type="ORF">ERS007703_00931</name>
    <name evidence="10" type="ORF">ERS007720_04057</name>
    <name evidence="9" type="ORF">ERS007741_02244</name>
    <name evidence="5" type="ORF">ERS027659_02303</name>
</gene>
<name>A0A0T7LZZ3_MYCTX</name>
<sequence>MTANDGLVSERSGAERVKPASCPRSSSGATVRKSAAGWYWSVPPSSEVRNAVDDVTAAACSSRTITSRTGRSPVLVTVPLTVTWGSLEVVTTSGVT</sequence>
<evidence type="ECO:0000313" key="9">
    <source>
        <dbReference type="EMBL" id="COW34169.1"/>
    </source>
</evidence>
<evidence type="ECO:0000313" key="17">
    <source>
        <dbReference type="Proteomes" id="UP000048289"/>
    </source>
</evidence>
<proteinExistence type="predicted"/>
<dbReference type="Proteomes" id="UP000048600">
    <property type="component" value="Unassembled WGS sequence"/>
</dbReference>
<feature type="region of interest" description="Disordered" evidence="1">
    <location>
        <begin position="1"/>
        <end position="33"/>
    </location>
</feature>
<evidence type="ECO:0000313" key="15">
    <source>
        <dbReference type="Proteomes" id="UP000046680"/>
    </source>
</evidence>
<organism evidence="7 11">
    <name type="scientific">Mycobacterium tuberculosis</name>
    <dbReference type="NCBI Taxonomy" id="1773"/>
    <lineage>
        <taxon>Bacteria</taxon>
        <taxon>Bacillati</taxon>
        <taxon>Actinomycetota</taxon>
        <taxon>Actinomycetes</taxon>
        <taxon>Mycobacteriales</taxon>
        <taxon>Mycobacteriaceae</taxon>
        <taxon>Mycobacterium</taxon>
        <taxon>Mycobacterium tuberculosis complex</taxon>
    </lineage>
</organism>
<evidence type="ECO:0000313" key="8">
    <source>
        <dbReference type="EMBL" id="COV36065.1"/>
    </source>
</evidence>
<evidence type="ECO:0000313" key="7">
    <source>
        <dbReference type="EMBL" id="COV24766.1"/>
    </source>
</evidence>
<evidence type="ECO:0000313" key="14">
    <source>
        <dbReference type="Proteomes" id="UP000045842"/>
    </source>
</evidence>
<reference evidence="11 12" key="2">
    <citation type="submission" date="2015-03" db="EMBL/GenBank/DDBJ databases">
        <authorList>
            <consortium name="Pathogen Informatics"/>
        </authorList>
    </citation>
    <scope>NUCLEOTIDE SEQUENCE [LARGE SCALE GENOMIC DNA]</scope>
    <source>
        <strain evidence="5 19">Bir 185</strain>
        <strain evidence="4 15">C09601061</strain>
        <strain evidence="6 12">D00501624</strain>
        <strain evidence="8 14">G09801536</strain>
        <strain evidence="2 17">G09901357</strain>
        <strain evidence="3 16">H09601792</strain>
        <strain evidence="11">K00500041</strain>
        <strain evidence="10 13">M09401471</strain>
        <strain evidence="9 18">P00601463</strain>
    </source>
</reference>
<dbReference type="Proteomes" id="UP000038802">
    <property type="component" value="Unassembled WGS sequence"/>
</dbReference>
<dbReference type="Proteomes" id="UP000046947">
    <property type="component" value="Unassembled WGS sequence"/>
</dbReference>
<dbReference type="EMBL" id="CSAE01000067">
    <property type="protein sequence ID" value="COV24766.1"/>
    <property type="molecule type" value="Genomic_DNA"/>
</dbReference>
<evidence type="ECO:0000313" key="11">
    <source>
        <dbReference type="Proteomes" id="UP000038802"/>
    </source>
</evidence>
<evidence type="ECO:0000313" key="2">
    <source>
        <dbReference type="EMBL" id="CFE46724.1"/>
    </source>
</evidence>
<dbReference type="EMBL" id="CSAD01000191">
    <property type="protein sequence ID" value="COV36065.1"/>
    <property type="molecule type" value="Genomic_DNA"/>
</dbReference>
<dbReference type="EMBL" id="CFOE01000911">
    <property type="protein sequence ID" value="CFE46724.1"/>
    <property type="molecule type" value="Genomic_DNA"/>
</dbReference>
<dbReference type="AlphaFoldDB" id="A0A0T7LZZ3"/>
<evidence type="ECO:0000313" key="19">
    <source>
        <dbReference type="Proteomes" id="UP000050164"/>
    </source>
</evidence>
<dbReference type="EMBL" id="CQQC01000871">
    <property type="protein sequence ID" value="CNV47047.1"/>
    <property type="molecule type" value="Genomic_DNA"/>
</dbReference>
<evidence type="ECO:0000313" key="18">
    <source>
        <dbReference type="Proteomes" id="UP000048600"/>
    </source>
</evidence>
<protein>
    <submittedName>
        <fullName evidence="7">Uncharacterized protein</fullName>
    </submittedName>
</protein>
<dbReference type="EMBL" id="CSAJ01000771">
    <property type="protein sequence ID" value="COX18869.1"/>
    <property type="molecule type" value="Genomic_DNA"/>
</dbReference>
<dbReference type="EMBL" id="CGCX01002525">
    <property type="protein sequence ID" value="CFS13016.1"/>
    <property type="molecule type" value="Genomic_DNA"/>
</dbReference>
<evidence type="ECO:0000313" key="12">
    <source>
        <dbReference type="Proteomes" id="UP000039217"/>
    </source>
</evidence>
<evidence type="ECO:0000313" key="10">
    <source>
        <dbReference type="EMBL" id="COX18869.1"/>
    </source>
</evidence>
<dbReference type="EMBL" id="CFOH01001025">
    <property type="protein sequence ID" value="CFE76940.1"/>
    <property type="molecule type" value="Genomic_DNA"/>
</dbReference>
<dbReference type="EMBL" id="CHKL01000244">
    <property type="protein sequence ID" value="COW34169.1"/>
    <property type="molecule type" value="Genomic_DNA"/>
</dbReference>
<accession>A0A0T7LZZ3</accession>
<dbReference type="Proteomes" id="UP000039217">
    <property type="component" value="Unassembled WGS sequence"/>
</dbReference>
<evidence type="ECO:0000313" key="4">
    <source>
        <dbReference type="EMBL" id="CFS13016.1"/>
    </source>
</evidence>
<dbReference type="Proteomes" id="UP000046680">
    <property type="component" value="Unassembled WGS sequence"/>
</dbReference>
<dbReference type="Proteomes" id="UP000050164">
    <property type="component" value="Unassembled WGS sequence"/>
</dbReference>
<evidence type="ECO:0000313" key="6">
    <source>
        <dbReference type="EMBL" id="CNV47047.1"/>
    </source>
</evidence>
<reference evidence="7" key="1">
    <citation type="submission" date="2015-03" db="EMBL/GenBank/DDBJ databases">
        <authorList>
            <person name="Murphy D."/>
        </authorList>
    </citation>
    <scope>NUCLEOTIDE SEQUENCE [LARGE SCALE GENOMIC DNA]</scope>
    <source>
        <strain evidence="7">K00500041</strain>
    </source>
</reference>
<evidence type="ECO:0000313" key="5">
    <source>
        <dbReference type="EMBL" id="CKR86067.1"/>
    </source>
</evidence>
<evidence type="ECO:0000313" key="13">
    <source>
        <dbReference type="Proteomes" id="UP000044938"/>
    </source>
</evidence>
<evidence type="ECO:0000313" key="16">
    <source>
        <dbReference type="Proteomes" id="UP000046947"/>
    </source>
</evidence>
<dbReference type="Proteomes" id="UP000045842">
    <property type="component" value="Unassembled WGS sequence"/>
</dbReference>
<evidence type="ECO:0000313" key="3">
    <source>
        <dbReference type="EMBL" id="CFE76940.1"/>
    </source>
</evidence>
<dbReference type="Proteomes" id="UP000048289">
    <property type="component" value="Unassembled WGS sequence"/>
</dbReference>
<evidence type="ECO:0000256" key="1">
    <source>
        <dbReference type="SAM" id="MobiDB-lite"/>
    </source>
</evidence>